<accession>A0AAN9YZC7</accession>
<feature type="transmembrane region" description="Helical" evidence="6">
    <location>
        <begin position="318"/>
        <end position="336"/>
    </location>
</feature>
<keyword evidence="4 6" id="KW-0472">Membrane</keyword>
<dbReference type="InterPro" id="IPR013057">
    <property type="entry name" value="AA_transpt_TM"/>
</dbReference>
<dbReference type="PANTHER" id="PTHR22950:SF340">
    <property type="entry name" value="AMINO ACID TRANSPORTER TRANSMEMBRANE DOMAIN-CONTAINING PROTEIN-RELATED"/>
    <property type="match status" value="1"/>
</dbReference>
<evidence type="ECO:0000256" key="5">
    <source>
        <dbReference type="SAM" id="MobiDB-lite"/>
    </source>
</evidence>
<protein>
    <recommendedName>
        <fullName evidence="7">Amino acid transporter transmembrane domain-containing protein</fullName>
    </recommendedName>
</protein>
<evidence type="ECO:0000259" key="7">
    <source>
        <dbReference type="Pfam" id="PF01490"/>
    </source>
</evidence>
<proteinExistence type="predicted"/>
<evidence type="ECO:0000313" key="8">
    <source>
        <dbReference type="EMBL" id="KAK7790534.1"/>
    </source>
</evidence>
<evidence type="ECO:0000256" key="1">
    <source>
        <dbReference type="ARBA" id="ARBA00004141"/>
    </source>
</evidence>
<feature type="transmembrane region" description="Helical" evidence="6">
    <location>
        <begin position="106"/>
        <end position="134"/>
    </location>
</feature>
<keyword evidence="2 6" id="KW-0812">Transmembrane</keyword>
<dbReference type="EMBL" id="JAZDUA010000616">
    <property type="protein sequence ID" value="KAK7790534.1"/>
    <property type="molecule type" value="Genomic_DNA"/>
</dbReference>
<keyword evidence="3 6" id="KW-1133">Transmembrane helix</keyword>
<comment type="caution">
    <text evidence="8">The sequence shown here is derived from an EMBL/GenBank/DDBJ whole genome shotgun (WGS) entry which is preliminary data.</text>
</comment>
<feature type="domain" description="Amino acid transporter transmembrane" evidence="7">
    <location>
        <begin position="82"/>
        <end position="485"/>
    </location>
</feature>
<feature type="transmembrane region" description="Helical" evidence="6">
    <location>
        <begin position="426"/>
        <end position="452"/>
    </location>
</feature>
<evidence type="ECO:0000256" key="2">
    <source>
        <dbReference type="ARBA" id="ARBA00022692"/>
    </source>
</evidence>
<feature type="transmembrane region" description="Helical" evidence="6">
    <location>
        <begin position="360"/>
        <end position="382"/>
    </location>
</feature>
<feature type="transmembrane region" description="Helical" evidence="6">
    <location>
        <begin position="464"/>
        <end position="486"/>
    </location>
</feature>
<reference evidence="8 9" key="1">
    <citation type="submission" date="2024-03" db="EMBL/GenBank/DDBJ databases">
        <title>The genome assembly and annotation of the cricket Gryllus longicercus Weissman &amp; Gray.</title>
        <authorList>
            <person name="Szrajer S."/>
            <person name="Gray D."/>
            <person name="Ylla G."/>
        </authorList>
    </citation>
    <scope>NUCLEOTIDE SEQUENCE [LARGE SCALE GENOMIC DNA]</scope>
    <source>
        <strain evidence="8">DAG 2021-001</strain>
        <tissue evidence="8">Whole body minus gut</tissue>
    </source>
</reference>
<dbReference type="GO" id="GO:0015179">
    <property type="term" value="F:L-amino acid transmembrane transporter activity"/>
    <property type="evidence" value="ECO:0007669"/>
    <property type="project" value="TreeGrafter"/>
</dbReference>
<feature type="region of interest" description="Disordered" evidence="5">
    <location>
        <begin position="58"/>
        <end position="81"/>
    </location>
</feature>
<sequence>MKNGESFGLGNINYNERERSGRRAAGGNAPGPVAAEAEAPSDRVFTLQLSSGAAAVAPPQGYATSEEGHYDPHHHRDLNAPTTNSETLIHLLKGSLGTGILAMPNAFLNAGLVVGFFGTILIGSLCTYCMHILIRTQYEMCRQLRVPVLSYPRTMEIALENGPSFLRKAAPYSGLVVNIFLIVYQLGICCVYIVFVASNIKDVVDMYWKEVNVRFYMLMILVPLILLNYIRNLKLLAPFSTLANIITFVGLGITLYYLFNNIPNPADRDMVGSIRTFPLFIGTTLFALEAVGVIIALENNMKRPFDFRGYTGVLNRGMSVIVFLYVFIGFVGYVKYGEGVKGSITLNLDENQKLAQSVKIMFAIAIFITYALQCYVPVEIIWGSYLSKKFEKSSPRKQIFYEYVLRTMIVLVTFLLAAAIPQLELFISLFGALCLSALGISFPAFIEICLLWPKKAFGRFKWILWKDIILLICGLFALIIGTYTSLRDIVASFL</sequence>
<dbReference type="Proteomes" id="UP001378592">
    <property type="component" value="Unassembled WGS sequence"/>
</dbReference>
<evidence type="ECO:0000313" key="9">
    <source>
        <dbReference type="Proteomes" id="UP001378592"/>
    </source>
</evidence>
<feature type="transmembrane region" description="Helical" evidence="6">
    <location>
        <begin position="242"/>
        <end position="259"/>
    </location>
</feature>
<feature type="transmembrane region" description="Helical" evidence="6">
    <location>
        <begin position="403"/>
        <end position="420"/>
    </location>
</feature>
<feature type="transmembrane region" description="Helical" evidence="6">
    <location>
        <begin position="175"/>
        <end position="195"/>
    </location>
</feature>
<dbReference type="PANTHER" id="PTHR22950">
    <property type="entry name" value="AMINO ACID TRANSPORTER"/>
    <property type="match status" value="1"/>
</dbReference>
<evidence type="ECO:0000256" key="4">
    <source>
        <dbReference type="ARBA" id="ARBA00023136"/>
    </source>
</evidence>
<evidence type="ECO:0000256" key="6">
    <source>
        <dbReference type="SAM" id="Phobius"/>
    </source>
</evidence>
<dbReference type="Pfam" id="PF01490">
    <property type="entry name" value="Aa_trans"/>
    <property type="match status" value="1"/>
</dbReference>
<name>A0AAN9YZC7_9ORTH</name>
<keyword evidence="9" id="KW-1185">Reference proteome</keyword>
<feature type="transmembrane region" description="Helical" evidence="6">
    <location>
        <begin position="279"/>
        <end position="297"/>
    </location>
</feature>
<evidence type="ECO:0000256" key="3">
    <source>
        <dbReference type="ARBA" id="ARBA00022989"/>
    </source>
</evidence>
<dbReference type="GO" id="GO:0005774">
    <property type="term" value="C:vacuolar membrane"/>
    <property type="evidence" value="ECO:0007669"/>
    <property type="project" value="TreeGrafter"/>
</dbReference>
<dbReference type="AlphaFoldDB" id="A0AAN9YZC7"/>
<gene>
    <name evidence="8" type="ORF">R5R35_011941</name>
</gene>
<organism evidence="8 9">
    <name type="scientific">Gryllus longicercus</name>
    <dbReference type="NCBI Taxonomy" id="2509291"/>
    <lineage>
        <taxon>Eukaryota</taxon>
        <taxon>Metazoa</taxon>
        <taxon>Ecdysozoa</taxon>
        <taxon>Arthropoda</taxon>
        <taxon>Hexapoda</taxon>
        <taxon>Insecta</taxon>
        <taxon>Pterygota</taxon>
        <taxon>Neoptera</taxon>
        <taxon>Polyneoptera</taxon>
        <taxon>Orthoptera</taxon>
        <taxon>Ensifera</taxon>
        <taxon>Gryllidea</taxon>
        <taxon>Grylloidea</taxon>
        <taxon>Gryllidae</taxon>
        <taxon>Gryllinae</taxon>
        <taxon>Gryllus</taxon>
    </lineage>
</organism>
<feature type="transmembrane region" description="Helical" evidence="6">
    <location>
        <begin position="215"/>
        <end position="230"/>
    </location>
</feature>
<comment type="subcellular location">
    <subcellularLocation>
        <location evidence="1">Membrane</location>
        <topology evidence="1">Multi-pass membrane protein</topology>
    </subcellularLocation>
</comment>